<keyword evidence="5" id="KW-1185">Reference proteome</keyword>
<comment type="caution">
    <text evidence="4">The sequence shown here is derived from an EMBL/GenBank/DDBJ whole genome shotgun (WGS) entry which is preliminary data.</text>
</comment>
<dbReference type="InterPro" id="IPR052014">
    <property type="entry name" value="Dictyostelium_Tiger"/>
</dbReference>
<dbReference type="EMBL" id="ADBJ01000020">
    <property type="protein sequence ID" value="EFA82472.1"/>
    <property type="molecule type" value="Genomic_DNA"/>
</dbReference>
<evidence type="ECO:0000259" key="3">
    <source>
        <dbReference type="Pfam" id="PF01833"/>
    </source>
</evidence>
<reference evidence="4 5" key="1">
    <citation type="journal article" date="2011" name="Genome Res.">
        <title>Phylogeny-wide analysis of social amoeba genomes highlights ancient origins for complex intercellular communication.</title>
        <authorList>
            <person name="Heidel A.J."/>
            <person name="Lawal H.M."/>
            <person name="Felder M."/>
            <person name="Schilde C."/>
            <person name="Helps N.R."/>
            <person name="Tunggal B."/>
            <person name="Rivero F."/>
            <person name="John U."/>
            <person name="Schleicher M."/>
            <person name="Eichinger L."/>
            <person name="Platzer M."/>
            <person name="Noegel A.A."/>
            <person name="Schaap P."/>
            <person name="Gloeckner G."/>
        </authorList>
    </citation>
    <scope>NUCLEOTIDE SEQUENCE [LARGE SCALE GENOMIC DNA]</scope>
    <source>
        <strain evidence="5">ATCC 26659 / Pp 5 / PN500</strain>
    </source>
</reference>
<dbReference type="InParanoid" id="D3B8V4"/>
<accession>D3B8V4</accession>
<gene>
    <name evidence="4" type="ORF">PPL_04897</name>
</gene>
<feature type="chain" id="PRO_5003040900" description="IPT/TIG domain-containing protein" evidence="2">
    <location>
        <begin position="20"/>
        <end position="478"/>
    </location>
</feature>
<proteinExistence type="predicted"/>
<dbReference type="PANTHER" id="PTHR31341">
    <property type="entry name" value="IPT/TIG DOMAIN-CONTAINING PROTEIN-RELATED-RELATED"/>
    <property type="match status" value="1"/>
</dbReference>
<feature type="signal peptide" evidence="2">
    <location>
        <begin position="1"/>
        <end position="19"/>
    </location>
</feature>
<dbReference type="Proteomes" id="UP000001396">
    <property type="component" value="Unassembled WGS sequence"/>
</dbReference>
<dbReference type="InterPro" id="IPR002909">
    <property type="entry name" value="IPT_dom"/>
</dbReference>
<evidence type="ECO:0000313" key="4">
    <source>
        <dbReference type="EMBL" id="EFA82472.1"/>
    </source>
</evidence>
<protein>
    <recommendedName>
        <fullName evidence="3">IPT/TIG domain-containing protein</fullName>
    </recommendedName>
</protein>
<dbReference type="RefSeq" id="XP_020434589.1">
    <property type="nucleotide sequence ID" value="XM_020575794.1"/>
</dbReference>
<sequence>MIKNILLFLIFYNIYISYAANITSITFNGNVTTISGIDIGSTTKINVLVSIEGSPATIQISDFTANGGALQFTIPSAVGVRGTIQLEPSGVQADWNPLPVVSSVSTAPISGGTITVSGSYLSSGNEADANKSTITFPHGKVIQEYQSSSLSKVAYFTLTPSVAILYSGVNIPLTLTVRGLNQTVLFSFDKPNITGESYINTGIVLNGVNLGTNASLVQLYTDQTKITISINGNVIDKIYTLTIQIQVLGYYQIHDKGYLLTNVPLTKAGKVLIQSEESDFNPYTSPSEQGVSFSLPWDATIGNTTMTLNIGAGTSIKNLTFGDIPCSNTYTQGYNQLVCTVGNGTGSNLPVLLVYNNGVTNPASDKLFFSYQAPTVQDVGINENNLTINGTNFNYPLSVVATINSTMITCTNPYVDSFSQIYCTFDRSIGTPDKIYLNITVGNQYIADDYILGASYGIKLNINFSISFAIIIILLSFI</sequence>
<evidence type="ECO:0000256" key="1">
    <source>
        <dbReference type="ARBA" id="ARBA00023180"/>
    </source>
</evidence>
<evidence type="ECO:0000313" key="5">
    <source>
        <dbReference type="Proteomes" id="UP000001396"/>
    </source>
</evidence>
<keyword evidence="2" id="KW-0732">Signal</keyword>
<keyword evidence="1" id="KW-0325">Glycoprotein</keyword>
<evidence type="ECO:0000256" key="2">
    <source>
        <dbReference type="SAM" id="SignalP"/>
    </source>
</evidence>
<feature type="domain" description="IPT/TIG" evidence="3">
    <location>
        <begin position="311"/>
        <end position="371"/>
    </location>
</feature>
<dbReference type="AlphaFoldDB" id="D3B8V4"/>
<organism evidence="4 5">
    <name type="scientific">Heterostelium pallidum (strain ATCC 26659 / Pp 5 / PN500)</name>
    <name type="common">Cellular slime mold</name>
    <name type="synonym">Polysphondylium pallidum</name>
    <dbReference type="NCBI Taxonomy" id="670386"/>
    <lineage>
        <taxon>Eukaryota</taxon>
        <taxon>Amoebozoa</taxon>
        <taxon>Evosea</taxon>
        <taxon>Eumycetozoa</taxon>
        <taxon>Dictyostelia</taxon>
        <taxon>Acytosteliales</taxon>
        <taxon>Acytosteliaceae</taxon>
        <taxon>Heterostelium</taxon>
    </lineage>
</organism>
<dbReference type="Pfam" id="PF01833">
    <property type="entry name" value="TIG"/>
    <property type="match status" value="1"/>
</dbReference>
<dbReference type="GeneID" id="31360384"/>
<name>D3B8V4_HETP5</name>